<reference evidence="1" key="1">
    <citation type="submission" date="2014-11" db="EMBL/GenBank/DDBJ databases">
        <authorList>
            <person name="Amaro Gonzalez C."/>
        </authorList>
    </citation>
    <scope>NUCLEOTIDE SEQUENCE</scope>
</reference>
<proteinExistence type="predicted"/>
<protein>
    <submittedName>
        <fullName evidence="1">Uncharacterized protein</fullName>
    </submittedName>
</protein>
<sequence>MQTLRSSTMFYKCLIFLLFKSRNIAYCVCIF</sequence>
<organism evidence="1">
    <name type="scientific">Anguilla anguilla</name>
    <name type="common">European freshwater eel</name>
    <name type="synonym">Muraena anguilla</name>
    <dbReference type="NCBI Taxonomy" id="7936"/>
    <lineage>
        <taxon>Eukaryota</taxon>
        <taxon>Metazoa</taxon>
        <taxon>Chordata</taxon>
        <taxon>Craniata</taxon>
        <taxon>Vertebrata</taxon>
        <taxon>Euteleostomi</taxon>
        <taxon>Actinopterygii</taxon>
        <taxon>Neopterygii</taxon>
        <taxon>Teleostei</taxon>
        <taxon>Anguilliformes</taxon>
        <taxon>Anguillidae</taxon>
        <taxon>Anguilla</taxon>
    </lineage>
</organism>
<dbReference type="EMBL" id="GBXM01067531">
    <property type="protein sequence ID" value="JAH41046.1"/>
    <property type="molecule type" value="Transcribed_RNA"/>
</dbReference>
<name>A0A0E9SIB2_ANGAN</name>
<reference evidence="1" key="2">
    <citation type="journal article" date="2015" name="Fish Shellfish Immunol.">
        <title>Early steps in the European eel (Anguilla anguilla)-Vibrio vulnificus interaction in the gills: Role of the RtxA13 toxin.</title>
        <authorList>
            <person name="Callol A."/>
            <person name="Pajuelo D."/>
            <person name="Ebbesson L."/>
            <person name="Teles M."/>
            <person name="MacKenzie S."/>
            <person name="Amaro C."/>
        </authorList>
    </citation>
    <scope>NUCLEOTIDE SEQUENCE</scope>
</reference>
<evidence type="ECO:0000313" key="1">
    <source>
        <dbReference type="EMBL" id="JAH41046.1"/>
    </source>
</evidence>
<dbReference type="AlphaFoldDB" id="A0A0E9SIB2"/>
<accession>A0A0E9SIB2</accession>